<keyword evidence="2" id="KW-1185">Reference proteome</keyword>
<name>A0A847RY22_9NEIS</name>
<dbReference type="Proteomes" id="UP000587991">
    <property type="component" value="Unassembled WGS sequence"/>
</dbReference>
<proteinExistence type="predicted"/>
<gene>
    <name evidence="1" type="ORF">HF682_05560</name>
</gene>
<comment type="caution">
    <text evidence="1">The sequence shown here is derived from an EMBL/GenBank/DDBJ whole genome shotgun (WGS) entry which is preliminary data.</text>
</comment>
<organism evidence="1 2">
    <name type="scientific">Leeia aquatica</name>
    <dbReference type="NCBI Taxonomy" id="2725557"/>
    <lineage>
        <taxon>Bacteria</taxon>
        <taxon>Pseudomonadati</taxon>
        <taxon>Pseudomonadota</taxon>
        <taxon>Betaproteobacteria</taxon>
        <taxon>Neisseriales</taxon>
        <taxon>Leeiaceae</taxon>
        <taxon>Leeia</taxon>
    </lineage>
</organism>
<evidence type="ECO:0000313" key="2">
    <source>
        <dbReference type="Proteomes" id="UP000587991"/>
    </source>
</evidence>
<evidence type="ECO:0000313" key="1">
    <source>
        <dbReference type="EMBL" id="NLR74621.1"/>
    </source>
</evidence>
<dbReference type="EMBL" id="JABAIM010000001">
    <property type="protein sequence ID" value="NLR74621.1"/>
    <property type="molecule type" value="Genomic_DNA"/>
</dbReference>
<dbReference type="RefSeq" id="WP_168876224.1">
    <property type="nucleotide sequence ID" value="NZ_JABAIM010000001.1"/>
</dbReference>
<reference evidence="1 2" key="1">
    <citation type="submission" date="2020-04" db="EMBL/GenBank/DDBJ databases">
        <title>Draft genome of Leeia sp. IMCC25680.</title>
        <authorList>
            <person name="Song J."/>
            <person name="Cho J.-C."/>
        </authorList>
    </citation>
    <scope>NUCLEOTIDE SEQUENCE [LARGE SCALE GENOMIC DNA]</scope>
    <source>
        <strain evidence="1 2">IMCC25680</strain>
    </source>
</reference>
<dbReference type="AlphaFoldDB" id="A0A847RY22"/>
<protein>
    <submittedName>
        <fullName evidence="1">Uncharacterized protein</fullName>
    </submittedName>
</protein>
<sequence length="561" mass="62600">MLGKLKSLLGGGGGPLTSAAGAASWFKGLAEVDAPARLARYVALVAPDQPLPEVDAGHEAAILWLDEQLSPAFRFVREHYVQNPRMPKPMEEAAWNAIHRFAETQIRVLLRLIQAERYEEQTPASRALLLVLVLRYVAVLAKWRYFRFEPLPAPHWLTAHQMQRLAEMADIEALPVTLYPNVAPDVSSCTDEYLQLLLLGTVSASGFGVRQLDMVDQWLHVWSKGIGLDRRFVAERHHYAVDLGKSEGAERIAEAQESSSVRYIDSRELLQQVDAVRQALRNGETARADMPDSIRLPGAQELLNQLYGYWANTVAAKKRDTERKQVNKLLDVALGFKRVAALIKSDNIAQQGGPQTVDVDYDEMLDMRLYGFVSQRTREKQAAATRLSVEAAKEDIPFESWLVQNESAGGFGAVLPFTREGDDLRPGGLLAVRIDDDDNWHVALLRRVQLRENKQFYVGIQVLGLDPLVATYREDQAHHVPHAGREGVIAVDVRAPKPVIYVDIGIDGQPTRSLILQAEDFAVGKQLDLHLEGKTYPVTLLRVIEKGLDWVWAEVRSAIGG</sequence>
<accession>A0A847RY22</accession>